<organism evidence="2 3">
    <name type="scientific">Nocardioides faecalis</name>
    <dbReference type="NCBI Taxonomy" id="2803858"/>
    <lineage>
        <taxon>Bacteria</taxon>
        <taxon>Bacillati</taxon>
        <taxon>Actinomycetota</taxon>
        <taxon>Actinomycetes</taxon>
        <taxon>Propionibacteriales</taxon>
        <taxon>Nocardioidaceae</taxon>
        <taxon>Nocardioides</taxon>
    </lineage>
</organism>
<evidence type="ECO:0000313" key="2">
    <source>
        <dbReference type="EMBL" id="MBM9459944.1"/>
    </source>
</evidence>
<keyword evidence="3" id="KW-1185">Reference proteome</keyword>
<dbReference type="RefSeq" id="WP_205291243.1">
    <property type="nucleotide sequence ID" value="NZ_CP074406.1"/>
</dbReference>
<accession>A0A938Y668</accession>
<dbReference type="AlphaFoldDB" id="A0A938Y668"/>
<comment type="caution">
    <text evidence="2">The sequence shown here is derived from an EMBL/GenBank/DDBJ whole genome shotgun (WGS) entry which is preliminary data.</text>
</comment>
<sequence length="138" mass="15367">MGEKNPLRKLRVECSDNRRDGNAWTMATRTTLAMWRRLPAIAAISTHRFIYMSTYRHVEIAHSRQDAAAGWRSPFRVVDRGMVGRPGYYGRRMADSEGELFVLPDGSLKGPTERRTAGHPIASSAGAAASSLLQVHRS</sequence>
<proteinExistence type="predicted"/>
<reference evidence="2" key="1">
    <citation type="submission" date="2021-01" db="EMBL/GenBank/DDBJ databases">
        <title>Novel species in genus Nocardioides.</title>
        <authorList>
            <person name="Zhang G."/>
        </authorList>
    </citation>
    <scope>NUCLEOTIDE SEQUENCE</scope>
    <source>
        <strain evidence="2">Zg-536</strain>
    </source>
</reference>
<dbReference type="EMBL" id="JAERTX010000006">
    <property type="protein sequence ID" value="MBM9459944.1"/>
    <property type="molecule type" value="Genomic_DNA"/>
</dbReference>
<evidence type="ECO:0000256" key="1">
    <source>
        <dbReference type="SAM" id="MobiDB-lite"/>
    </source>
</evidence>
<protein>
    <submittedName>
        <fullName evidence="2">Uncharacterized protein</fullName>
    </submittedName>
</protein>
<dbReference type="Proteomes" id="UP000663791">
    <property type="component" value="Unassembled WGS sequence"/>
</dbReference>
<feature type="region of interest" description="Disordered" evidence="1">
    <location>
        <begin position="105"/>
        <end position="130"/>
    </location>
</feature>
<evidence type="ECO:0000313" key="3">
    <source>
        <dbReference type="Proteomes" id="UP000663791"/>
    </source>
</evidence>
<gene>
    <name evidence="2" type="ORF">JK386_08515</name>
</gene>
<name>A0A938Y668_9ACTN</name>